<accession>A0A9N8DNU9</accession>
<gene>
    <name evidence="3" type="ORF">SEMRO_234_G094340.1</name>
</gene>
<dbReference type="InterPro" id="IPR000270">
    <property type="entry name" value="PB1_dom"/>
</dbReference>
<feature type="compositionally biased region" description="Basic and acidic residues" evidence="1">
    <location>
        <begin position="552"/>
        <end position="573"/>
    </location>
</feature>
<feature type="region of interest" description="Disordered" evidence="1">
    <location>
        <begin position="394"/>
        <end position="497"/>
    </location>
</feature>
<feature type="compositionally biased region" description="Pro residues" evidence="1">
    <location>
        <begin position="579"/>
        <end position="615"/>
    </location>
</feature>
<protein>
    <recommendedName>
        <fullName evidence="2">PB1 domain-containing protein</fullName>
    </recommendedName>
</protein>
<feature type="compositionally biased region" description="Acidic residues" evidence="1">
    <location>
        <begin position="438"/>
        <end position="467"/>
    </location>
</feature>
<feature type="domain" description="PB1" evidence="2">
    <location>
        <begin position="35"/>
        <end position="124"/>
    </location>
</feature>
<feature type="compositionally biased region" description="Low complexity" evidence="1">
    <location>
        <begin position="215"/>
        <end position="244"/>
    </location>
</feature>
<evidence type="ECO:0000313" key="4">
    <source>
        <dbReference type="Proteomes" id="UP001153069"/>
    </source>
</evidence>
<proteinExistence type="predicted"/>
<feature type="compositionally biased region" description="Polar residues" evidence="1">
    <location>
        <begin position="186"/>
        <end position="197"/>
    </location>
</feature>
<dbReference type="PRINTS" id="PR01217">
    <property type="entry name" value="PRICHEXTENSN"/>
</dbReference>
<feature type="region of interest" description="Disordered" evidence="1">
    <location>
        <begin position="306"/>
        <end position="342"/>
    </location>
</feature>
<sequence>MFRERDQTMMMEASTITYSVSSCSDSMIEASKDFVIKLLVEEEGVTTIRRIRLFRIVEQGGKISYDRLVRLVSSKIRYLHIDDVRLSYLDVDDDCVVVDSPDELVDAIDQFNDQRVLRLFVGEVTPSMKQAYYAHGGVGNGHPNKKMTFNGDMQQMIERQIEQVLEKRFRLLEQKRREQEQGARSGPNSANPRDFPTQSAQRVDIGIREEPSPPQQQQQQLHHQASPRRSPQSPSSNNQKPQTQSRHEYSPQRGNEGWYDSDVIRLEDYSSSDGIPAEPLVGEEEFLPNENNPRNLARIRMPWETQEEVVDRRPPRPRKHATPGNEHKRHSFDYPAGDYRGSMEQDEYDLSRINRHRQKHSSRRNHHHHHHHHQSLDNHRLPSMTKRVNIGRDPVQTLDTRFLMNSPKQAKPKEPKSGYRTHPVDHIMPSANDSMTYIDDEDDFHPDEEYDDVDVRDDEEDDRDLDSDLNSLSPRNHHHHHQQHQHHHHHSQNGASMNDDARYLQDWETNTVDSDAELSLLLSDTDFREHLEHRDDTTRGGAMTVASSHMGSVDEEREKVMPPEERTQHHAEDQNQDPTSPPPTSPARPPPSTPLPRPPATPRSPPPSKPPPKSPQQPQSTIQSPLPSTASPPTKANTTPNKTASPSSNSSTPNKANLKPPVGTRSNFNNIPRPTPPAAKKNKLLGILYNSE</sequence>
<dbReference type="AlphaFoldDB" id="A0A9N8DNU9"/>
<evidence type="ECO:0000313" key="3">
    <source>
        <dbReference type="EMBL" id="CAB9505515.1"/>
    </source>
</evidence>
<feature type="compositionally biased region" description="Basic residues" evidence="1">
    <location>
        <begin position="475"/>
        <end position="491"/>
    </location>
</feature>
<dbReference type="InterPro" id="IPR053793">
    <property type="entry name" value="PB1-like"/>
</dbReference>
<feature type="region of interest" description="Disordered" evidence="1">
    <location>
        <begin position="176"/>
        <end position="197"/>
    </location>
</feature>
<dbReference type="Proteomes" id="UP001153069">
    <property type="component" value="Unassembled WGS sequence"/>
</dbReference>
<dbReference type="Gene3D" id="3.10.20.90">
    <property type="entry name" value="Phosphatidylinositol 3-kinase Catalytic Subunit, Chain A, domain 1"/>
    <property type="match status" value="1"/>
</dbReference>
<dbReference type="Pfam" id="PF00564">
    <property type="entry name" value="PB1"/>
    <property type="match status" value="1"/>
</dbReference>
<name>A0A9N8DNU9_9STRA</name>
<keyword evidence="4" id="KW-1185">Reference proteome</keyword>
<feature type="compositionally biased region" description="Basic residues" evidence="1">
    <location>
        <begin position="355"/>
        <end position="373"/>
    </location>
</feature>
<evidence type="ECO:0000256" key="1">
    <source>
        <dbReference type="SAM" id="MobiDB-lite"/>
    </source>
</evidence>
<feature type="region of interest" description="Disordered" evidence="1">
    <location>
        <begin position="270"/>
        <end position="293"/>
    </location>
</feature>
<feature type="region of interest" description="Disordered" evidence="1">
    <location>
        <begin position="355"/>
        <end position="382"/>
    </location>
</feature>
<reference evidence="3" key="1">
    <citation type="submission" date="2020-06" db="EMBL/GenBank/DDBJ databases">
        <authorList>
            <consortium name="Plant Systems Biology data submission"/>
        </authorList>
    </citation>
    <scope>NUCLEOTIDE SEQUENCE</scope>
    <source>
        <strain evidence="3">D6</strain>
    </source>
</reference>
<feature type="compositionally biased region" description="Low complexity" evidence="1">
    <location>
        <begin position="616"/>
        <end position="657"/>
    </location>
</feature>
<organism evidence="3 4">
    <name type="scientific">Seminavis robusta</name>
    <dbReference type="NCBI Taxonomy" id="568900"/>
    <lineage>
        <taxon>Eukaryota</taxon>
        <taxon>Sar</taxon>
        <taxon>Stramenopiles</taxon>
        <taxon>Ochrophyta</taxon>
        <taxon>Bacillariophyta</taxon>
        <taxon>Bacillariophyceae</taxon>
        <taxon>Bacillariophycidae</taxon>
        <taxon>Naviculales</taxon>
        <taxon>Naviculaceae</taxon>
        <taxon>Seminavis</taxon>
    </lineage>
</organism>
<dbReference type="PROSITE" id="PS51257">
    <property type="entry name" value="PROKAR_LIPOPROTEIN"/>
    <property type="match status" value="1"/>
</dbReference>
<feature type="region of interest" description="Disordered" evidence="1">
    <location>
        <begin position="532"/>
        <end position="692"/>
    </location>
</feature>
<feature type="compositionally biased region" description="Basic and acidic residues" evidence="1">
    <location>
        <begin position="411"/>
        <end position="425"/>
    </location>
</feature>
<feature type="region of interest" description="Disordered" evidence="1">
    <location>
        <begin position="210"/>
        <end position="258"/>
    </location>
</feature>
<comment type="caution">
    <text evidence="3">The sequence shown here is derived from an EMBL/GenBank/DDBJ whole genome shotgun (WGS) entry which is preliminary data.</text>
</comment>
<dbReference type="EMBL" id="CAICTM010000233">
    <property type="protein sequence ID" value="CAB9505515.1"/>
    <property type="molecule type" value="Genomic_DNA"/>
</dbReference>
<dbReference type="SUPFAM" id="SSF54277">
    <property type="entry name" value="CAD &amp; PB1 domains"/>
    <property type="match status" value="1"/>
</dbReference>
<evidence type="ECO:0000259" key="2">
    <source>
        <dbReference type="PROSITE" id="PS51745"/>
    </source>
</evidence>
<dbReference type="PROSITE" id="PS51745">
    <property type="entry name" value="PB1"/>
    <property type="match status" value="1"/>
</dbReference>